<evidence type="ECO:0000259" key="2">
    <source>
        <dbReference type="Pfam" id="PF04909"/>
    </source>
</evidence>
<feature type="domain" description="Amidohydrolase-related" evidence="2">
    <location>
        <begin position="4"/>
        <end position="276"/>
    </location>
</feature>
<organism evidence="3 4">
    <name type="scientific">Rhodanobacter geophilus</name>
    <dbReference type="NCBI Taxonomy" id="3162488"/>
    <lineage>
        <taxon>Bacteria</taxon>
        <taxon>Pseudomonadati</taxon>
        <taxon>Pseudomonadota</taxon>
        <taxon>Gammaproteobacteria</taxon>
        <taxon>Lysobacterales</taxon>
        <taxon>Rhodanobacteraceae</taxon>
        <taxon>Rhodanobacter</taxon>
    </lineage>
</organism>
<evidence type="ECO:0000313" key="3">
    <source>
        <dbReference type="EMBL" id="MEW9623911.1"/>
    </source>
</evidence>
<dbReference type="Gene3D" id="3.20.20.140">
    <property type="entry name" value="Metal-dependent hydrolases"/>
    <property type="match status" value="1"/>
</dbReference>
<dbReference type="InterPro" id="IPR006680">
    <property type="entry name" value="Amidohydro-rel"/>
</dbReference>
<proteinExistence type="inferred from homology"/>
<keyword evidence="4" id="KW-1185">Reference proteome</keyword>
<dbReference type="Pfam" id="PF04909">
    <property type="entry name" value="Amidohydro_2"/>
    <property type="match status" value="1"/>
</dbReference>
<name>A0ABV3QMS6_9GAMM</name>
<dbReference type="RefSeq" id="WP_367844215.1">
    <property type="nucleotide sequence ID" value="NZ_JBFOHL010000004.1"/>
</dbReference>
<reference evidence="3 4" key="1">
    <citation type="submission" date="2024-06" db="EMBL/GenBank/DDBJ databases">
        <authorList>
            <person name="Woo H."/>
        </authorList>
    </citation>
    <scope>NUCLEOTIDE SEQUENCE [LARGE SCALE GENOMIC DNA]</scope>
    <source>
        <strain evidence="3 4">S2-g</strain>
    </source>
</reference>
<evidence type="ECO:0000256" key="1">
    <source>
        <dbReference type="ARBA" id="ARBA00038310"/>
    </source>
</evidence>
<protein>
    <submittedName>
        <fullName evidence="3">Amidohydrolase</fullName>
    </submittedName>
</protein>
<accession>A0ABV3QMS6</accession>
<dbReference type="PANTHER" id="PTHR43569">
    <property type="entry name" value="AMIDOHYDROLASE"/>
    <property type="match status" value="1"/>
</dbReference>
<dbReference type="InterPro" id="IPR052350">
    <property type="entry name" value="Metallo-dep_Lactonases"/>
</dbReference>
<dbReference type="Proteomes" id="UP001556170">
    <property type="component" value="Unassembled WGS sequence"/>
</dbReference>
<dbReference type="EMBL" id="JBFOHL010000004">
    <property type="protein sequence ID" value="MEW9623911.1"/>
    <property type="molecule type" value="Genomic_DNA"/>
</dbReference>
<evidence type="ECO:0000313" key="4">
    <source>
        <dbReference type="Proteomes" id="UP001556170"/>
    </source>
</evidence>
<comment type="caution">
    <text evidence="3">The sequence shown here is derived from an EMBL/GenBank/DDBJ whole genome shotgun (WGS) entry which is preliminary data.</text>
</comment>
<dbReference type="SUPFAM" id="SSF51556">
    <property type="entry name" value="Metallo-dependent hydrolases"/>
    <property type="match status" value="1"/>
</dbReference>
<comment type="similarity">
    <text evidence="1">Belongs to the metallo-dependent hydrolases superfamily.</text>
</comment>
<dbReference type="PANTHER" id="PTHR43569:SF2">
    <property type="entry name" value="AMIDOHYDROLASE-RELATED DOMAIN-CONTAINING PROTEIN"/>
    <property type="match status" value="1"/>
</dbReference>
<gene>
    <name evidence="3" type="ORF">ABQJ56_06680</name>
</gene>
<dbReference type="InterPro" id="IPR032466">
    <property type="entry name" value="Metal_Hydrolase"/>
</dbReference>
<sequence>MQLIDAHQHYWRVDRGDYAWLRDAPAALQRDFLPADLETRRSAAGVAGSVLVQAAATEAETRYLFELARADRSILGVVGWVDFEAPDVAARIRALARDGGDLLLGLRPMAQDHPDPDWLARPALDAAFDCLEEQDLAFDALVRPPQLPALQRRLRRERELRVVLDHAGKPDIAHGRFDDWARPIRELAELPGLCCKFSGLLTELAPGMPAAALDPYVEHLFACFGTERLLWGSDWPVLTLRDSYAHWLELARALAQRHAPHALERIFSRNALAFYRPRRAPDFPASAGAPA</sequence>